<protein>
    <recommendedName>
        <fullName evidence="1">Endonuclease/exonuclease/phosphatase domain-containing protein</fullName>
    </recommendedName>
</protein>
<comment type="caution">
    <text evidence="2">The sequence shown here is derived from an EMBL/GenBank/DDBJ whole genome shotgun (WGS) entry which is preliminary data.</text>
</comment>
<sequence length="292" mass="33589">MITIASWNVRGLNSVAHHAVRQFVREKGVQFLGLLETRVRRGNILSVRAGLLPSWSWFDDYTGPGGRIWLAWDEAEVGVEVLMGGQFIHCRLLNKRTLTTYLTSVVYGECDPIRRRLLWGELLQISGAIVDVPWCVLGDFNIVLDASESCGRVAEVTHAMDEFKAFISDAVLVHLPFTGCPYSWHNCSEGSRSLWRCLDRVLVNDAWLDIWPHSSYLSSLPQTSDHSPLVLLHYRKKGFLLPNFLLLWKTRSKRSFSLRNIFPSNKFKQNDVVYFFCYDFILLLKESYDIKN</sequence>
<dbReference type="SUPFAM" id="SSF56219">
    <property type="entry name" value="DNase I-like"/>
    <property type="match status" value="1"/>
</dbReference>
<dbReference type="PANTHER" id="PTHR33710:SF64">
    <property type="entry name" value="ENDONUCLEASE_EXONUCLEASE_PHOSPHATASE DOMAIN-CONTAINING PROTEIN"/>
    <property type="match status" value="1"/>
</dbReference>
<accession>A0AAW2J1I4</accession>
<dbReference type="Gene3D" id="3.60.10.10">
    <property type="entry name" value="Endonuclease/exonuclease/phosphatase"/>
    <property type="match status" value="1"/>
</dbReference>
<organism evidence="2">
    <name type="scientific">Sesamum radiatum</name>
    <name type="common">Black benniseed</name>
    <dbReference type="NCBI Taxonomy" id="300843"/>
    <lineage>
        <taxon>Eukaryota</taxon>
        <taxon>Viridiplantae</taxon>
        <taxon>Streptophyta</taxon>
        <taxon>Embryophyta</taxon>
        <taxon>Tracheophyta</taxon>
        <taxon>Spermatophyta</taxon>
        <taxon>Magnoliopsida</taxon>
        <taxon>eudicotyledons</taxon>
        <taxon>Gunneridae</taxon>
        <taxon>Pentapetalae</taxon>
        <taxon>asterids</taxon>
        <taxon>lamiids</taxon>
        <taxon>Lamiales</taxon>
        <taxon>Pedaliaceae</taxon>
        <taxon>Sesamum</taxon>
    </lineage>
</organism>
<evidence type="ECO:0000313" key="2">
    <source>
        <dbReference type="EMBL" id="KAL0288240.1"/>
    </source>
</evidence>
<proteinExistence type="predicted"/>
<name>A0AAW2J1I4_SESRA</name>
<dbReference type="InterPro" id="IPR005135">
    <property type="entry name" value="Endo/exonuclease/phosphatase"/>
</dbReference>
<dbReference type="EMBL" id="JACGWJ010000791">
    <property type="protein sequence ID" value="KAL0288240.1"/>
    <property type="molecule type" value="Genomic_DNA"/>
</dbReference>
<dbReference type="PANTHER" id="PTHR33710">
    <property type="entry name" value="BNAC02G09200D PROTEIN"/>
    <property type="match status" value="1"/>
</dbReference>
<reference evidence="2" key="2">
    <citation type="journal article" date="2024" name="Plant">
        <title>Genomic evolution and insights into agronomic trait innovations of Sesamum species.</title>
        <authorList>
            <person name="Miao H."/>
            <person name="Wang L."/>
            <person name="Qu L."/>
            <person name="Liu H."/>
            <person name="Sun Y."/>
            <person name="Le M."/>
            <person name="Wang Q."/>
            <person name="Wei S."/>
            <person name="Zheng Y."/>
            <person name="Lin W."/>
            <person name="Duan Y."/>
            <person name="Cao H."/>
            <person name="Xiong S."/>
            <person name="Wang X."/>
            <person name="Wei L."/>
            <person name="Li C."/>
            <person name="Ma Q."/>
            <person name="Ju M."/>
            <person name="Zhao R."/>
            <person name="Li G."/>
            <person name="Mu C."/>
            <person name="Tian Q."/>
            <person name="Mei H."/>
            <person name="Zhang T."/>
            <person name="Gao T."/>
            <person name="Zhang H."/>
        </authorList>
    </citation>
    <scope>NUCLEOTIDE SEQUENCE</scope>
    <source>
        <strain evidence="2">G02</strain>
    </source>
</reference>
<evidence type="ECO:0000259" key="1">
    <source>
        <dbReference type="Pfam" id="PF03372"/>
    </source>
</evidence>
<feature type="domain" description="Endonuclease/exonuclease/phosphatase" evidence="1">
    <location>
        <begin position="5"/>
        <end position="226"/>
    </location>
</feature>
<dbReference type="GO" id="GO:0003824">
    <property type="term" value="F:catalytic activity"/>
    <property type="evidence" value="ECO:0007669"/>
    <property type="project" value="InterPro"/>
</dbReference>
<gene>
    <name evidence="2" type="ORF">Sradi_7101500</name>
</gene>
<dbReference type="Pfam" id="PF03372">
    <property type="entry name" value="Exo_endo_phos"/>
    <property type="match status" value="1"/>
</dbReference>
<reference evidence="2" key="1">
    <citation type="submission" date="2020-06" db="EMBL/GenBank/DDBJ databases">
        <authorList>
            <person name="Li T."/>
            <person name="Hu X."/>
            <person name="Zhang T."/>
            <person name="Song X."/>
            <person name="Zhang H."/>
            <person name="Dai N."/>
            <person name="Sheng W."/>
            <person name="Hou X."/>
            <person name="Wei L."/>
        </authorList>
    </citation>
    <scope>NUCLEOTIDE SEQUENCE</scope>
    <source>
        <strain evidence="2">G02</strain>
        <tissue evidence="2">Leaf</tissue>
    </source>
</reference>
<dbReference type="AlphaFoldDB" id="A0AAW2J1I4"/>
<dbReference type="InterPro" id="IPR036691">
    <property type="entry name" value="Endo/exonu/phosph_ase_sf"/>
</dbReference>